<dbReference type="InterPro" id="IPR018247">
    <property type="entry name" value="EF_Hand_1_Ca_BS"/>
</dbReference>
<evidence type="ECO:0000259" key="2">
    <source>
        <dbReference type="PROSITE" id="PS50222"/>
    </source>
</evidence>
<protein>
    <recommendedName>
        <fullName evidence="2">EF-hand domain-containing protein</fullName>
    </recommendedName>
</protein>
<name>A0A833W957_9HYME</name>
<reference evidence="3" key="1">
    <citation type="submission" date="2019-11" db="EMBL/GenBank/DDBJ databases">
        <title>The nuclear and mitochondrial genomes of Frieseomelitta varia - a highly eusocial stingless bee (Meliponini) with a permanently sterile worker caste.</title>
        <authorList>
            <person name="Freitas F.C.P."/>
            <person name="Lourenco A.P."/>
            <person name="Nunes F.M.F."/>
            <person name="Paschoal A.R."/>
            <person name="Abreu F.C.P."/>
            <person name="Barbin F.O."/>
            <person name="Bataglia L."/>
            <person name="Cardoso-Junior C.A.M."/>
            <person name="Cervoni M.S."/>
            <person name="Silva S.R."/>
            <person name="Dalarmi F."/>
            <person name="Del Lama M.A."/>
            <person name="Depintor T.S."/>
            <person name="Ferreira K.M."/>
            <person name="Goria P.S."/>
            <person name="Jaskot M.C."/>
            <person name="Lago D.C."/>
            <person name="Luna-Lucena D."/>
            <person name="Moda L.M."/>
            <person name="Nascimento L."/>
            <person name="Pedrino M."/>
            <person name="Rabico F.O."/>
            <person name="Sanches F.C."/>
            <person name="Santos D.E."/>
            <person name="Santos C.G."/>
            <person name="Vieira J."/>
            <person name="Lopes T.F."/>
            <person name="Barchuk A.R."/>
            <person name="Hartfelder K."/>
            <person name="Simoes Z.L.P."/>
            <person name="Bitondi M.M.G."/>
            <person name="Pinheiro D.G."/>
        </authorList>
    </citation>
    <scope>NUCLEOTIDE SEQUENCE</scope>
    <source>
        <strain evidence="3">USP_RPSP 00005682</strain>
        <tissue evidence="3">Whole individual</tissue>
    </source>
</reference>
<dbReference type="InterPro" id="IPR011992">
    <property type="entry name" value="EF-hand-dom_pair"/>
</dbReference>
<dbReference type="PROSITE" id="PS50222">
    <property type="entry name" value="EF_HAND_2"/>
    <property type="match status" value="1"/>
</dbReference>
<accession>A0A833W957</accession>
<dbReference type="SMART" id="SM00054">
    <property type="entry name" value="EFh"/>
    <property type="match status" value="2"/>
</dbReference>
<dbReference type="Gene3D" id="1.10.238.10">
    <property type="entry name" value="EF-hand"/>
    <property type="match status" value="1"/>
</dbReference>
<dbReference type="SUPFAM" id="SSF47473">
    <property type="entry name" value="EF-hand"/>
    <property type="match status" value="1"/>
</dbReference>
<evidence type="ECO:0000256" key="1">
    <source>
        <dbReference type="ARBA" id="ARBA00022837"/>
    </source>
</evidence>
<feature type="domain" description="EF-hand" evidence="2">
    <location>
        <begin position="121"/>
        <end position="156"/>
    </location>
</feature>
<comment type="caution">
    <text evidence="3">The sequence shown here is derived from an EMBL/GenBank/DDBJ whole genome shotgun (WGS) entry which is preliminary data.</text>
</comment>
<dbReference type="Proteomes" id="UP000655588">
    <property type="component" value="Unassembled WGS sequence"/>
</dbReference>
<proteinExistence type="predicted"/>
<keyword evidence="4" id="KW-1185">Reference proteome</keyword>
<gene>
    <name evidence="3" type="ORF">E2986_09001</name>
</gene>
<dbReference type="InterPro" id="IPR002048">
    <property type="entry name" value="EF_hand_dom"/>
</dbReference>
<dbReference type="GO" id="GO:0005509">
    <property type="term" value="F:calcium ion binding"/>
    <property type="evidence" value="ECO:0007669"/>
    <property type="project" value="InterPro"/>
</dbReference>
<dbReference type="PROSITE" id="PS00018">
    <property type="entry name" value="EF_HAND_1"/>
    <property type="match status" value="1"/>
</dbReference>
<evidence type="ECO:0000313" key="4">
    <source>
        <dbReference type="Proteomes" id="UP000655588"/>
    </source>
</evidence>
<organism evidence="3 4">
    <name type="scientific">Frieseomelitta varia</name>
    <dbReference type="NCBI Taxonomy" id="561572"/>
    <lineage>
        <taxon>Eukaryota</taxon>
        <taxon>Metazoa</taxon>
        <taxon>Ecdysozoa</taxon>
        <taxon>Arthropoda</taxon>
        <taxon>Hexapoda</taxon>
        <taxon>Insecta</taxon>
        <taxon>Pterygota</taxon>
        <taxon>Neoptera</taxon>
        <taxon>Endopterygota</taxon>
        <taxon>Hymenoptera</taxon>
        <taxon>Apocrita</taxon>
        <taxon>Aculeata</taxon>
        <taxon>Apoidea</taxon>
        <taxon>Anthophila</taxon>
        <taxon>Apidae</taxon>
        <taxon>Frieseomelitta</taxon>
    </lineage>
</organism>
<keyword evidence="1" id="KW-0106">Calcium</keyword>
<dbReference type="EMBL" id="WNWW01000232">
    <property type="protein sequence ID" value="KAF3428052.1"/>
    <property type="molecule type" value="Genomic_DNA"/>
</dbReference>
<sequence length="290" mass="34268">MKSLIKLAACIEGLPKEKGAMVKSIKREKRLKKKKVGREKEMERMKRETRTHKEVKGSLRNYLLFSQNCEKNFFKMENDVGHMEEESIERRRVTTLEECSHIIGVNDAARYNREAFKQLLLDPTLMEKIFSLFDQNQDKILTQDEWIEFLKGRLKNDKPNDFILQLENVTYSICGDNPITFSKFQQIFSTKEIVDKLFRRIDQENLGYVTSFQIMEFLASISDTRPLAGFDEHSLEWLGKLFKQTVGNEKEIRREEFNKIVISKNVGRRHKYFSFRICSLIFFPLNLLSV</sequence>
<dbReference type="AlphaFoldDB" id="A0A833W957"/>
<evidence type="ECO:0000313" key="3">
    <source>
        <dbReference type="EMBL" id="KAF3428052.1"/>
    </source>
</evidence>